<dbReference type="InterPro" id="IPR036426">
    <property type="entry name" value="Bulb-type_lectin_dom_sf"/>
</dbReference>
<dbReference type="InterPro" id="IPR001245">
    <property type="entry name" value="Ser-Thr/Tyr_kinase_cat_dom"/>
</dbReference>
<dbReference type="InterPro" id="IPR000719">
    <property type="entry name" value="Prot_kinase_dom"/>
</dbReference>
<dbReference type="PANTHER" id="PTHR32444">
    <property type="entry name" value="BULB-TYPE LECTIN DOMAIN-CONTAINING PROTEIN"/>
    <property type="match status" value="1"/>
</dbReference>
<dbReference type="Pfam" id="PF01453">
    <property type="entry name" value="B_lectin"/>
    <property type="match status" value="1"/>
</dbReference>
<dbReference type="EC" id="2.7.11.1" evidence="2"/>
<evidence type="ECO:0000256" key="7">
    <source>
        <dbReference type="ARBA" id="ARBA00022741"/>
    </source>
</evidence>
<evidence type="ECO:0000313" key="20">
    <source>
        <dbReference type="EMBL" id="RDX66710.1"/>
    </source>
</evidence>
<keyword evidence="21" id="KW-1185">Reference proteome</keyword>
<evidence type="ECO:0000259" key="19">
    <source>
        <dbReference type="PROSITE" id="PS50948"/>
    </source>
</evidence>
<dbReference type="Pfam" id="PF11883">
    <property type="entry name" value="DUF3403"/>
    <property type="match status" value="1"/>
</dbReference>
<dbReference type="CDD" id="cd00028">
    <property type="entry name" value="B_lectin"/>
    <property type="match status" value="1"/>
</dbReference>
<dbReference type="PROSITE" id="PS50948">
    <property type="entry name" value="PAN"/>
    <property type="match status" value="1"/>
</dbReference>
<evidence type="ECO:0000256" key="2">
    <source>
        <dbReference type="ARBA" id="ARBA00012513"/>
    </source>
</evidence>
<evidence type="ECO:0000256" key="14">
    <source>
        <dbReference type="ARBA" id="ARBA00047899"/>
    </source>
</evidence>
<keyword evidence="9" id="KW-0067">ATP-binding</keyword>
<dbReference type="PROSITE" id="PS50011">
    <property type="entry name" value="PROTEIN_KINASE_DOM"/>
    <property type="match status" value="1"/>
</dbReference>
<evidence type="ECO:0000256" key="8">
    <source>
        <dbReference type="ARBA" id="ARBA00022777"/>
    </source>
</evidence>
<dbReference type="SMART" id="SM00108">
    <property type="entry name" value="B_lectin"/>
    <property type="match status" value="1"/>
</dbReference>
<dbReference type="AlphaFoldDB" id="A0A371EKZ3"/>
<dbReference type="FunFam" id="2.90.10.10:FF:000001">
    <property type="entry name" value="G-type lectin S-receptor-like serine/threonine-protein kinase"/>
    <property type="match status" value="1"/>
</dbReference>
<evidence type="ECO:0000256" key="9">
    <source>
        <dbReference type="ARBA" id="ARBA00022840"/>
    </source>
</evidence>
<keyword evidence="13" id="KW-0325">Glycoprotein</keyword>
<evidence type="ECO:0000256" key="4">
    <source>
        <dbReference type="ARBA" id="ARBA00022679"/>
    </source>
</evidence>
<keyword evidence="11 16" id="KW-0472">Membrane</keyword>
<comment type="caution">
    <text evidence="20">The sequence shown here is derived from an EMBL/GenBank/DDBJ whole genome shotgun (WGS) entry which is preliminary data.</text>
</comment>
<accession>A0A371EKZ3</accession>
<dbReference type="Pfam" id="PF08276">
    <property type="entry name" value="PAN_2"/>
    <property type="match status" value="1"/>
</dbReference>
<keyword evidence="4" id="KW-0808">Transferase</keyword>
<dbReference type="PROSITE" id="PS00108">
    <property type="entry name" value="PROTEIN_KINASE_ST"/>
    <property type="match status" value="1"/>
</dbReference>
<keyword evidence="5 16" id="KW-0812">Transmembrane</keyword>
<sequence length="845" mass="96168">MHQSVYFLYNCMFLIINQQRMTISLPFMLVMITATLIFFSSKISSETNTIITQFQSLPDGTTLVSEDGTFEMGFFSPGSSTNRYLGIWFKNIPTKTVVWVANRDHPIKNNNNSSKLTITKEGNLVVLTQNNTVHWSTNATKKASRAIARLLDSGNLVLRDEEDDNSQNYLWQSFDHPSDTLLPEMKLGWEITTGLNRYLTAWNNWEDPSSGHFTYGFTRSTIPEKQMWNGSSLFFRNGPWNGIRFSGTPSLKHRPLFGLTYEYDANECYFQFYPKNRSLISRIVLNQTLYALQRFFWDDGSQKWRLYMTVPGEYCDGYNHCGPFGYCAMAGVSPVCECLRGFEPKSPQNWVARNWSQGCVRSGKTWRCMDKNKDGFVLFRNMKVPDPKTSWINRNMTLEECKAKCWKNCSCTAYGNSDITGKGGCILWFGDLLDLRQLPNAGQDLYVRVDISQIANQDAKGGSRKVVVAVVTSIVSSIIAVLVIFKLVYWRKTKFGGREEIEIMKTKVKVNDSNQEDLELPLFDFDTIACATNDFSSDNKLGQGGFGPVYKGTLPDGQVIAVKRLSHTSTQGLTEFKNEVIFCSKLQHRNLVKVLGCCIEEQEKLLIYEYMPNKSLDFFLFDSSQSKLLDWSKRFNIINGIARGLLYLHQDSRLRIIHRDLKASNILLDNDMNPKISDFGLARICRGDQIEGNTSRVVGTYGYMAPEYAIDGIFSIKSDVYSFEVLSGKKNKRISYSNNSYNLIGHAWSLWKECIPKEFIDTCLEDSYVISEALRCIQIGLLCVQHLPNDRPNMTSVVIMLTGEGDLPQPKEPVFLAEKVSIEEDSGQQICYSTNEVTISKLEPR</sequence>
<dbReference type="GO" id="GO:0048544">
    <property type="term" value="P:recognition of pollen"/>
    <property type="evidence" value="ECO:0007669"/>
    <property type="project" value="InterPro"/>
</dbReference>
<feature type="domain" description="Bulb-type lectin" evidence="18">
    <location>
        <begin position="48"/>
        <end position="171"/>
    </location>
</feature>
<dbReference type="InterPro" id="IPR011009">
    <property type="entry name" value="Kinase-like_dom_sf"/>
</dbReference>
<feature type="domain" description="Apple" evidence="19">
    <location>
        <begin position="368"/>
        <end position="450"/>
    </location>
</feature>
<evidence type="ECO:0000256" key="12">
    <source>
        <dbReference type="ARBA" id="ARBA00023157"/>
    </source>
</evidence>
<evidence type="ECO:0000259" key="18">
    <source>
        <dbReference type="PROSITE" id="PS50927"/>
    </source>
</evidence>
<feature type="domain" description="Protein kinase" evidence="17">
    <location>
        <begin position="535"/>
        <end position="815"/>
    </location>
</feature>
<comment type="catalytic activity">
    <reaction evidence="14">
        <text>L-threonyl-[protein] + ATP = O-phospho-L-threonyl-[protein] + ADP + H(+)</text>
        <dbReference type="Rhea" id="RHEA:46608"/>
        <dbReference type="Rhea" id="RHEA-COMP:11060"/>
        <dbReference type="Rhea" id="RHEA-COMP:11605"/>
        <dbReference type="ChEBI" id="CHEBI:15378"/>
        <dbReference type="ChEBI" id="CHEBI:30013"/>
        <dbReference type="ChEBI" id="CHEBI:30616"/>
        <dbReference type="ChEBI" id="CHEBI:61977"/>
        <dbReference type="ChEBI" id="CHEBI:456216"/>
        <dbReference type="EC" id="2.7.11.1"/>
    </reaction>
</comment>
<dbReference type="EMBL" id="QJKJ01013310">
    <property type="protein sequence ID" value="RDX66710.1"/>
    <property type="molecule type" value="Genomic_DNA"/>
</dbReference>
<dbReference type="PANTHER" id="PTHR32444:SF234">
    <property type="entry name" value="RECEPTOR-LIKE SERINE_THREONINE-PROTEIN KINASE"/>
    <property type="match status" value="1"/>
</dbReference>
<evidence type="ECO:0000256" key="11">
    <source>
        <dbReference type="ARBA" id="ARBA00023136"/>
    </source>
</evidence>
<evidence type="ECO:0000256" key="10">
    <source>
        <dbReference type="ARBA" id="ARBA00022989"/>
    </source>
</evidence>
<reference evidence="20" key="1">
    <citation type="submission" date="2018-05" db="EMBL/GenBank/DDBJ databases">
        <title>Draft genome of Mucuna pruriens seed.</title>
        <authorList>
            <person name="Nnadi N.E."/>
            <person name="Vos R."/>
            <person name="Hasami M.H."/>
            <person name="Devisetty U.K."/>
            <person name="Aguiy J.C."/>
        </authorList>
    </citation>
    <scope>NUCLEOTIDE SEQUENCE [LARGE SCALE GENOMIC DNA]</scope>
    <source>
        <strain evidence="20">JCA_2017</strain>
    </source>
</reference>
<keyword evidence="10 16" id="KW-1133">Transmembrane helix</keyword>
<keyword evidence="12" id="KW-1015">Disulfide bond</keyword>
<keyword evidence="3" id="KW-0723">Serine/threonine-protein kinase</keyword>
<feature type="transmembrane region" description="Helical" evidence="16">
    <location>
        <begin position="21"/>
        <end position="39"/>
    </location>
</feature>
<dbReference type="SMART" id="SM00220">
    <property type="entry name" value="S_TKc"/>
    <property type="match status" value="1"/>
</dbReference>
<keyword evidence="8" id="KW-0418">Kinase</keyword>
<dbReference type="InterPro" id="IPR024171">
    <property type="entry name" value="SRK-like_kinase"/>
</dbReference>
<name>A0A371EKZ3_MUCPR</name>
<dbReference type="InterPro" id="IPR008271">
    <property type="entry name" value="Ser/Thr_kinase_AS"/>
</dbReference>
<gene>
    <name evidence="20" type="ORF">CR513_54492</name>
</gene>
<dbReference type="Gene3D" id="2.90.10.10">
    <property type="entry name" value="Bulb-type lectin domain"/>
    <property type="match status" value="1"/>
</dbReference>
<evidence type="ECO:0000313" key="21">
    <source>
        <dbReference type="Proteomes" id="UP000257109"/>
    </source>
</evidence>
<comment type="catalytic activity">
    <reaction evidence="15">
        <text>L-seryl-[protein] + ATP = O-phospho-L-seryl-[protein] + ADP + H(+)</text>
        <dbReference type="Rhea" id="RHEA:17989"/>
        <dbReference type="Rhea" id="RHEA-COMP:9863"/>
        <dbReference type="Rhea" id="RHEA-COMP:11604"/>
        <dbReference type="ChEBI" id="CHEBI:15378"/>
        <dbReference type="ChEBI" id="CHEBI:29999"/>
        <dbReference type="ChEBI" id="CHEBI:30616"/>
        <dbReference type="ChEBI" id="CHEBI:83421"/>
        <dbReference type="ChEBI" id="CHEBI:456216"/>
        <dbReference type="EC" id="2.7.11.1"/>
    </reaction>
</comment>
<protein>
    <recommendedName>
        <fullName evidence="2">non-specific serine/threonine protein kinase</fullName>
        <ecNumber evidence="2">2.7.11.1</ecNumber>
    </recommendedName>
</protein>
<dbReference type="InterPro" id="IPR001480">
    <property type="entry name" value="Bulb-type_lectin_dom"/>
</dbReference>
<dbReference type="SMART" id="SM00473">
    <property type="entry name" value="PAN_AP"/>
    <property type="match status" value="1"/>
</dbReference>
<feature type="non-terminal residue" evidence="20">
    <location>
        <position position="1"/>
    </location>
</feature>
<dbReference type="PIRSF" id="PIRSF000641">
    <property type="entry name" value="SRK"/>
    <property type="match status" value="1"/>
</dbReference>
<dbReference type="FunFam" id="1.10.510.10:FF:000060">
    <property type="entry name" value="G-type lectin S-receptor-like serine/threonine-protein kinase"/>
    <property type="match status" value="1"/>
</dbReference>
<keyword evidence="6" id="KW-0732">Signal</keyword>
<evidence type="ECO:0000256" key="5">
    <source>
        <dbReference type="ARBA" id="ARBA00022692"/>
    </source>
</evidence>
<dbReference type="CDD" id="cd01098">
    <property type="entry name" value="PAN_AP_plant"/>
    <property type="match status" value="1"/>
</dbReference>
<dbReference type="Gene3D" id="1.10.510.10">
    <property type="entry name" value="Transferase(Phosphotransferase) domain 1"/>
    <property type="match status" value="1"/>
</dbReference>
<feature type="transmembrane region" description="Helical" evidence="16">
    <location>
        <begin position="466"/>
        <end position="489"/>
    </location>
</feature>
<evidence type="ECO:0000256" key="3">
    <source>
        <dbReference type="ARBA" id="ARBA00022527"/>
    </source>
</evidence>
<evidence type="ECO:0000256" key="13">
    <source>
        <dbReference type="ARBA" id="ARBA00023180"/>
    </source>
</evidence>
<dbReference type="PROSITE" id="PS50927">
    <property type="entry name" value="BULB_LECTIN"/>
    <property type="match status" value="1"/>
</dbReference>
<proteinExistence type="predicted"/>
<evidence type="ECO:0000256" key="15">
    <source>
        <dbReference type="ARBA" id="ARBA00048679"/>
    </source>
</evidence>
<keyword evidence="7" id="KW-0547">Nucleotide-binding</keyword>
<dbReference type="Pfam" id="PF07714">
    <property type="entry name" value="PK_Tyr_Ser-Thr"/>
    <property type="match status" value="1"/>
</dbReference>
<dbReference type="GO" id="GO:0016020">
    <property type="term" value="C:membrane"/>
    <property type="evidence" value="ECO:0007669"/>
    <property type="project" value="UniProtKB-SubCell"/>
</dbReference>
<dbReference type="SUPFAM" id="SSF51110">
    <property type="entry name" value="alpha-D-mannose-specific plant lectins"/>
    <property type="match status" value="1"/>
</dbReference>
<dbReference type="GO" id="GO:0005524">
    <property type="term" value="F:ATP binding"/>
    <property type="evidence" value="ECO:0007669"/>
    <property type="project" value="UniProtKB-KW"/>
</dbReference>
<organism evidence="20 21">
    <name type="scientific">Mucuna pruriens</name>
    <name type="common">Velvet bean</name>
    <name type="synonym">Dolichos pruriens</name>
    <dbReference type="NCBI Taxonomy" id="157652"/>
    <lineage>
        <taxon>Eukaryota</taxon>
        <taxon>Viridiplantae</taxon>
        <taxon>Streptophyta</taxon>
        <taxon>Embryophyta</taxon>
        <taxon>Tracheophyta</taxon>
        <taxon>Spermatophyta</taxon>
        <taxon>Magnoliopsida</taxon>
        <taxon>eudicotyledons</taxon>
        <taxon>Gunneridae</taxon>
        <taxon>Pentapetalae</taxon>
        <taxon>rosids</taxon>
        <taxon>fabids</taxon>
        <taxon>Fabales</taxon>
        <taxon>Fabaceae</taxon>
        <taxon>Papilionoideae</taxon>
        <taxon>50 kb inversion clade</taxon>
        <taxon>NPAAA clade</taxon>
        <taxon>indigoferoid/millettioid clade</taxon>
        <taxon>Phaseoleae</taxon>
        <taxon>Mucuna</taxon>
    </lineage>
</organism>
<dbReference type="InterPro" id="IPR021820">
    <property type="entry name" value="S-locus_recpt_kinase_C"/>
</dbReference>
<dbReference type="GO" id="GO:0004674">
    <property type="term" value="F:protein serine/threonine kinase activity"/>
    <property type="evidence" value="ECO:0007669"/>
    <property type="project" value="UniProtKB-KW"/>
</dbReference>
<evidence type="ECO:0000256" key="1">
    <source>
        <dbReference type="ARBA" id="ARBA00004479"/>
    </source>
</evidence>
<dbReference type="Pfam" id="PF00954">
    <property type="entry name" value="S_locus_glycop"/>
    <property type="match status" value="1"/>
</dbReference>
<evidence type="ECO:0000259" key="17">
    <source>
        <dbReference type="PROSITE" id="PS50011"/>
    </source>
</evidence>
<dbReference type="CDD" id="cd14066">
    <property type="entry name" value="STKc_IRAK"/>
    <property type="match status" value="1"/>
</dbReference>
<evidence type="ECO:0000256" key="6">
    <source>
        <dbReference type="ARBA" id="ARBA00022729"/>
    </source>
</evidence>
<dbReference type="FunFam" id="3.30.200.20:FF:000195">
    <property type="entry name" value="G-type lectin S-receptor-like serine/threonine-protein kinase"/>
    <property type="match status" value="1"/>
</dbReference>
<dbReference type="InterPro" id="IPR003609">
    <property type="entry name" value="Pan_app"/>
</dbReference>
<comment type="subcellular location">
    <subcellularLocation>
        <location evidence="1">Membrane</location>
        <topology evidence="1">Single-pass type I membrane protein</topology>
    </subcellularLocation>
</comment>
<evidence type="ECO:0000256" key="16">
    <source>
        <dbReference type="SAM" id="Phobius"/>
    </source>
</evidence>
<dbReference type="Gene3D" id="3.30.200.20">
    <property type="entry name" value="Phosphorylase Kinase, domain 1"/>
    <property type="match status" value="1"/>
</dbReference>
<dbReference type="InterPro" id="IPR000858">
    <property type="entry name" value="S_locus_glycoprot_dom"/>
</dbReference>
<dbReference type="GO" id="GO:0030246">
    <property type="term" value="F:carbohydrate binding"/>
    <property type="evidence" value="ECO:0007669"/>
    <property type="project" value="UniProtKB-KW"/>
</dbReference>
<dbReference type="SUPFAM" id="SSF56112">
    <property type="entry name" value="Protein kinase-like (PK-like)"/>
    <property type="match status" value="1"/>
</dbReference>
<dbReference type="OrthoDB" id="785331at2759"/>
<dbReference type="Proteomes" id="UP000257109">
    <property type="component" value="Unassembled WGS sequence"/>
</dbReference>